<dbReference type="EMBL" id="CAKXZT010000023">
    <property type="protein sequence ID" value="CAH2395751.1"/>
    <property type="molecule type" value="Genomic_DNA"/>
</dbReference>
<sequence length="129" mass="13649">MAHARQSMFARCSVRTVARRLWHKSAGEGFANHAFATYASISAASAADAADSKRVRALARPGESRVPSSQSCAENPLPRGFRAAAAFDAPCPTGPQSPAGGAVSADRACVFSRGGYRFGCRHHDWRAAE</sequence>
<reference evidence="1 2" key="1">
    <citation type="submission" date="2022-03" db="EMBL/GenBank/DDBJ databases">
        <authorList>
            <person name="Brunel B."/>
        </authorList>
    </citation>
    <scope>NUCLEOTIDE SEQUENCE [LARGE SCALE GENOMIC DNA]</scope>
    <source>
        <strain evidence="1">STM5069sample</strain>
    </source>
</reference>
<gene>
    <name evidence="1" type="ORF">MES5069_1190026</name>
</gene>
<protein>
    <submittedName>
        <fullName evidence="1">Uncharacterized protein</fullName>
    </submittedName>
</protein>
<comment type="caution">
    <text evidence="1">The sequence shown here is derived from an EMBL/GenBank/DDBJ whole genome shotgun (WGS) entry which is preliminary data.</text>
</comment>
<name>A0ABM9DGP9_9HYPH</name>
<organism evidence="1 2">
    <name type="scientific">Mesorhizobium escarrei</name>
    <dbReference type="NCBI Taxonomy" id="666018"/>
    <lineage>
        <taxon>Bacteria</taxon>
        <taxon>Pseudomonadati</taxon>
        <taxon>Pseudomonadota</taxon>
        <taxon>Alphaproteobacteria</taxon>
        <taxon>Hyphomicrobiales</taxon>
        <taxon>Phyllobacteriaceae</taxon>
        <taxon>Mesorhizobium</taxon>
    </lineage>
</organism>
<proteinExistence type="predicted"/>
<accession>A0ABM9DGP9</accession>
<dbReference type="Proteomes" id="UP001153050">
    <property type="component" value="Unassembled WGS sequence"/>
</dbReference>
<evidence type="ECO:0000313" key="1">
    <source>
        <dbReference type="EMBL" id="CAH2395751.1"/>
    </source>
</evidence>
<evidence type="ECO:0000313" key="2">
    <source>
        <dbReference type="Proteomes" id="UP001153050"/>
    </source>
</evidence>
<keyword evidence="2" id="KW-1185">Reference proteome</keyword>